<dbReference type="HOGENOM" id="CLU_285873_0_0_7"/>
<feature type="compositionally biased region" description="Pro residues" evidence="1">
    <location>
        <begin position="945"/>
        <end position="963"/>
    </location>
</feature>
<dbReference type="EMBL" id="CP001197">
    <property type="protein sequence ID" value="ACL10050.1"/>
    <property type="molecule type" value="Genomic_DNA"/>
</dbReference>
<feature type="compositionally biased region" description="Low complexity" evidence="1">
    <location>
        <begin position="861"/>
        <end position="870"/>
    </location>
</feature>
<feature type="compositionally biased region" description="Pro residues" evidence="1">
    <location>
        <begin position="1052"/>
        <end position="1072"/>
    </location>
</feature>
<gene>
    <name evidence="2" type="ordered locus">DvMF_3114</name>
</gene>
<dbReference type="AlphaFoldDB" id="B8DJH3"/>
<feature type="compositionally biased region" description="Pro residues" evidence="1">
    <location>
        <begin position="924"/>
        <end position="933"/>
    </location>
</feature>
<evidence type="ECO:0000313" key="2">
    <source>
        <dbReference type="EMBL" id="ACL10050.1"/>
    </source>
</evidence>
<dbReference type="eggNOG" id="COG0366">
    <property type="taxonomic scope" value="Bacteria"/>
</dbReference>
<organism evidence="2">
    <name type="scientific">Nitratidesulfovibrio vulgaris (strain DSM 19637 / Miyazaki F)</name>
    <name type="common">Desulfovibrio vulgaris</name>
    <dbReference type="NCBI Taxonomy" id="883"/>
    <lineage>
        <taxon>Bacteria</taxon>
        <taxon>Pseudomonadati</taxon>
        <taxon>Thermodesulfobacteriota</taxon>
        <taxon>Desulfovibrionia</taxon>
        <taxon>Desulfovibrionales</taxon>
        <taxon>Desulfovibrionaceae</taxon>
        <taxon>Nitratidesulfovibrio</taxon>
    </lineage>
</organism>
<evidence type="ECO:0008006" key="3">
    <source>
        <dbReference type="Google" id="ProtNLM"/>
    </source>
</evidence>
<name>B8DJH3_NITV9</name>
<feature type="region of interest" description="Disordered" evidence="1">
    <location>
        <begin position="826"/>
        <end position="1082"/>
    </location>
</feature>
<dbReference type="OrthoDB" id="9805159at2"/>
<feature type="compositionally biased region" description="Low complexity" evidence="1">
    <location>
        <begin position="964"/>
        <end position="987"/>
    </location>
</feature>
<protein>
    <recommendedName>
        <fullName evidence="3">Trehalose synthase</fullName>
    </recommendedName>
</protein>
<dbReference type="CAZy" id="GH13">
    <property type="family name" value="Glycoside Hydrolase Family 13"/>
</dbReference>
<evidence type="ECO:0000256" key="1">
    <source>
        <dbReference type="SAM" id="MobiDB-lite"/>
    </source>
</evidence>
<feature type="compositionally biased region" description="Low complexity" evidence="1">
    <location>
        <begin position="1023"/>
        <end position="1035"/>
    </location>
</feature>
<dbReference type="STRING" id="883.DvMF_3114"/>
<sequence length="1082" mass="112638">MPNRAALRTIALMLRSLPAIRPQSGLPRAAAAPSRSAIQPAAPVPGMVLHLVLSLALGLLLTGCGAPPAKQKSLLLPQGPSVTRADPGYMQWLEKQSLLGAGAELSRVVSGSQLGWRSPSLPPDPDNLLRAADTWLLVHPMALIADGTPSAFAILAQPRTQELLRRTGARGLYVAPSGGAGAIWAYDRSATLTGDDTIQHGFSEAAGTDDEYLRLRRLTDNNRMLLGTDIIPAATGMGPDFFLAARNVREYPGAYCLVEIPRDLWPYMPASSSEWQARPLTRAQHDLLAEKGLLPASLSRDLLSWARPGGWAVTGEVRGSDGTLRRWVYRHAGRYDMPVLHWDDPSAAARRILSSSIIQQIGLRGMALTGFRVEPLTGLDPLPRTAYGDQGHAPALEPAPTAALSLARETRRYGGWAWQRDRLPLPLLARTLHESADVAEDTVTSPAAEHALLTGDARPLRALLDDALRLGIDMRRLVHATPGPDGVDYALPQLSPGMLPPGAAAGDAALADDMRAAMRTRAALWASTMPLGGAGDVLPVTGAGLAALGAGFSHADAARADARETIRQGHLALVFFKAMQPGLLVLHGQDLAGALPLDWHVMADSEDRWDPALAPRGAYALYRTARTTVLTKQGMPRAPVAYPTPDEQLHDPHSFLNGVHAITAMRERTGIAAGRVAARLRTQGRGCIALAVELPGGRGVVVAVTNFGREAVTERLDMAATPKLLELFGAGNPAVDLEEGTPLPLDGGRMVLHLNPWETRAILVGRDAKSIGAATAAEQPKGPFVPARDATPMPVVAPPAPAKSAVAPPAPAPVPDLTIRIAPPAGAEASPVPAAPEGMPAETPATSGDAAAMPGVPPTVAPAAAPEAQPATPPMEPTPTEQVPLPPATEPVRIDSLGLEPVGGEPAPSVPVAPTPAQMQESQPVPPAVPPSLPHDAGGEVRAPVTPPEIPALPEPVAPPAYPATPEVTAPATESTAPPLLTPTAPADGTDGGLVPYKSARRTAPETLDGPIVPIPPASTALPGGTDVPTDGTTTYKAPLRRAPETLDAPITVPPLPTPPAPPAEPVTPPNPASTESGTAAP</sequence>
<dbReference type="KEGG" id="dvm:DvMF_3114"/>
<reference evidence="2" key="1">
    <citation type="submission" date="2008-10" db="EMBL/GenBank/DDBJ databases">
        <title>Complete sequence of Desulfovibrio vulgaris str. 'Miyazaki F'.</title>
        <authorList>
            <person name="Lucas S."/>
            <person name="Copeland A."/>
            <person name="Lapidus A."/>
            <person name="Glavina del Rio T."/>
            <person name="Dalin E."/>
            <person name="Tice H."/>
            <person name="Bruce D."/>
            <person name="Goodwin L."/>
            <person name="Pitluck S."/>
            <person name="Sims D."/>
            <person name="Brettin T."/>
            <person name="Detter J.C."/>
            <person name="Han C."/>
            <person name="Larimer F."/>
            <person name="Land M."/>
            <person name="Hauser L."/>
            <person name="Kyrpides N."/>
            <person name="Mikhailova N."/>
            <person name="Hazen T.C."/>
            <person name="Richardson P."/>
        </authorList>
    </citation>
    <scope>NUCLEOTIDE SEQUENCE</scope>
    <source>
        <strain evidence="2">Miyazaki F</strain>
    </source>
</reference>
<accession>B8DJH3</accession>
<proteinExistence type="predicted"/>